<dbReference type="GO" id="GO:0005634">
    <property type="term" value="C:nucleus"/>
    <property type="evidence" value="ECO:0007669"/>
    <property type="project" value="UniProtKB-SubCell"/>
</dbReference>
<proteinExistence type="predicted"/>
<evidence type="ECO:0000313" key="8">
    <source>
        <dbReference type="EMBL" id="KAA8630910.1"/>
    </source>
</evidence>
<feature type="compositionally biased region" description="Polar residues" evidence="6">
    <location>
        <begin position="41"/>
        <end position="56"/>
    </location>
</feature>
<comment type="subcellular location">
    <subcellularLocation>
        <location evidence="5">Nucleus</location>
    </subcellularLocation>
</comment>
<dbReference type="SUPFAM" id="SSF46785">
    <property type="entry name" value="Winged helix' DNA-binding domain"/>
    <property type="match status" value="1"/>
</dbReference>
<feature type="compositionally biased region" description="Low complexity" evidence="6">
    <location>
        <begin position="529"/>
        <end position="543"/>
    </location>
</feature>
<evidence type="ECO:0000259" key="7">
    <source>
        <dbReference type="PROSITE" id="PS50039"/>
    </source>
</evidence>
<feature type="compositionally biased region" description="Low complexity" evidence="6">
    <location>
        <begin position="567"/>
        <end position="581"/>
    </location>
</feature>
<dbReference type="FunFam" id="1.10.10.10:FF:000522">
    <property type="entry name" value="Forkhead domain protein"/>
    <property type="match status" value="1"/>
</dbReference>
<dbReference type="InterPro" id="IPR001766">
    <property type="entry name" value="Fork_head_dom"/>
</dbReference>
<organism evidence="8 9">
    <name type="scientific">Sordaria macrospora</name>
    <dbReference type="NCBI Taxonomy" id="5147"/>
    <lineage>
        <taxon>Eukaryota</taxon>
        <taxon>Fungi</taxon>
        <taxon>Dikarya</taxon>
        <taxon>Ascomycota</taxon>
        <taxon>Pezizomycotina</taxon>
        <taxon>Sordariomycetes</taxon>
        <taxon>Sordariomycetidae</taxon>
        <taxon>Sordariales</taxon>
        <taxon>Sordariaceae</taxon>
        <taxon>Sordaria</taxon>
    </lineage>
</organism>
<feature type="DNA-binding region" description="Fork-head" evidence="5">
    <location>
        <begin position="276"/>
        <end position="395"/>
    </location>
</feature>
<evidence type="ECO:0000256" key="4">
    <source>
        <dbReference type="ARBA" id="ARBA00023242"/>
    </source>
</evidence>
<dbReference type="PROSITE" id="PS50039">
    <property type="entry name" value="FORK_HEAD_3"/>
    <property type="match status" value="1"/>
</dbReference>
<dbReference type="PROSITE" id="PS00658">
    <property type="entry name" value="FORK_HEAD_2"/>
    <property type="match status" value="1"/>
</dbReference>
<keyword evidence="2 5" id="KW-0238">DNA-binding</keyword>
<dbReference type="PANTHER" id="PTHR46078">
    <property type="entry name" value="FORKHEAD BOX PROTEIN J2 FAMILY MEMBER"/>
    <property type="match status" value="1"/>
</dbReference>
<dbReference type="AlphaFoldDB" id="A0A8S8ZPF1"/>
<evidence type="ECO:0000256" key="1">
    <source>
        <dbReference type="ARBA" id="ARBA00023015"/>
    </source>
</evidence>
<dbReference type="InterPro" id="IPR036388">
    <property type="entry name" value="WH-like_DNA-bd_sf"/>
</dbReference>
<dbReference type="VEuPathDB" id="FungiDB:SMAC_09090"/>
<feature type="compositionally biased region" description="Low complexity" evidence="6">
    <location>
        <begin position="1"/>
        <end position="18"/>
    </location>
</feature>
<reference evidence="8 9" key="1">
    <citation type="submission" date="2017-07" db="EMBL/GenBank/DDBJ databases">
        <title>Genome sequence of the Sordaria macrospora wild type strain R19027.</title>
        <authorList>
            <person name="Nowrousian M."/>
            <person name="Teichert I."/>
            <person name="Kueck U."/>
        </authorList>
    </citation>
    <scope>NUCLEOTIDE SEQUENCE [LARGE SCALE GENOMIC DNA]</scope>
    <source>
        <strain evidence="8 9">R19027</strain>
        <tissue evidence="8">Mycelium</tissue>
    </source>
</reference>
<dbReference type="GO" id="GO:0000978">
    <property type="term" value="F:RNA polymerase II cis-regulatory region sequence-specific DNA binding"/>
    <property type="evidence" value="ECO:0007669"/>
    <property type="project" value="TreeGrafter"/>
</dbReference>
<feature type="compositionally biased region" description="Low complexity" evidence="6">
    <location>
        <begin position="89"/>
        <end position="103"/>
    </location>
</feature>
<dbReference type="Proteomes" id="UP000433876">
    <property type="component" value="Unassembled WGS sequence"/>
</dbReference>
<feature type="compositionally biased region" description="Basic residues" evidence="6">
    <location>
        <begin position="384"/>
        <end position="393"/>
    </location>
</feature>
<feature type="region of interest" description="Disordered" evidence="6">
    <location>
        <begin position="526"/>
        <end position="581"/>
    </location>
</feature>
<dbReference type="EMBL" id="NMPR01000091">
    <property type="protein sequence ID" value="KAA8630910.1"/>
    <property type="molecule type" value="Genomic_DNA"/>
</dbReference>
<feature type="region of interest" description="Disordered" evidence="6">
    <location>
        <begin position="71"/>
        <end position="144"/>
    </location>
</feature>
<protein>
    <recommendedName>
        <fullName evidence="7">Fork-head domain-containing protein</fullName>
    </recommendedName>
</protein>
<dbReference type="Pfam" id="PF00250">
    <property type="entry name" value="Forkhead"/>
    <property type="match status" value="1"/>
</dbReference>
<dbReference type="GO" id="GO:0000981">
    <property type="term" value="F:DNA-binding transcription factor activity, RNA polymerase II-specific"/>
    <property type="evidence" value="ECO:0007669"/>
    <property type="project" value="TreeGrafter"/>
</dbReference>
<feature type="compositionally biased region" description="Low complexity" evidence="6">
    <location>
        <begin position="112"/>
        <end position="125"/>
    </location>
</feature>
<evidence type="ECO:0000256" key="3">
    <source>
        <dbReference type="ARBA" id="ARBA00023163"/>
    </source>
</evidence>
<keyword evidence="3" id="KW-0804">Transcription</keyword>
<dbReference type="CDD" id="cd00059">
    <property type="entry name" value="FH_FOX"/>
    <property type="match status" value="1"/>
</dbReference>
<dbReference type="PANTHER" id="PTHR46078:SF2">
    <property type="entry name" value="FORK-HEAD DOMAIN-CONTAINING PROTEIN"/>
    <property type="match status" value="1"/>
</dbReference>
<keyword evidence="1" id="KW-0805">Transcription regulation</keyword>
<dbReference type="InterPro" id="IPR045912">
    <property type="entry name" value="FOXJ2/3-like"/>
</dbReference>
<feature type="compositionally biased region" description="Low complexity" evidence="6">
    <location>
        <begin position="394"/>
        <end position="403"/>
    </location>
</feature>
<dbReference type="InterPro" id="IPR030456">
    <property type="entry name" value="TF_fork_head_CS_2"/>
</dbReference>
<name>A0A8S8ZPF1_SORMA</name>
<dbReference type="PRINTS" id="PR00053">
    <property type="entry name" value="FORKHEAD"/>
</dbReference>
<feature type="domain" description="Fork-head" evidence="7">
    <location>
        <begin position="276"/>
        <end position="395"/>
    </location>
</feature>
<comment type="caution">
    <text evidence="8">The sequence shown here is derived from an EMBL/GenBank/DDBJ whole genome shotgun (WGS) entry which is preliminary data.</text>
</comment>
<feature type="compositionally biased region" description="Polar residues" evidence="6">
    <location>
        <begin position="316"/>
        <end position="332"/>
    </location>
</feature>
<evidence type="ECO:0000313" key="9">
    <source>
        <dbReference type="Proteomes" id="UP000433876"/>
    </source>
</evidence>
<accession>A0A8S8ZPF1</accession>
<dbReference type="InterPro" id="IPR036390">
    <property type="entry name" value="WH_DNA-bd_sf"/>
</dbReference>
<feature type="region of interest" description="Disordered" evidence="6">
    <location>
        <begin position="384"/>
        <end position="403"/>
    </location>
</feature>
<evidence type="ECO:0000256" key="5">
    <source>
        <dbReference type="PROSITE-ProRule" id="PRU00089"/>
    </source>
</evidence>
<sequence length="643" mass="69586">MDKKSTTTSSVTMDSSNSYMLSPQATRSQTSSPVVGGMTEGKTQNGTSLWNASVRAQTGSDEFEHYAFHSTAGSSSAAPHTSGHGGLTQQSMSSQSSPRSWSSPDHHFRPVSASGSGSGSSSWGSYPAEQQSSYPGAVAGRQNTPQISSKTLSRENLFQSNNHHASTATSYPSTGSFYHQYPTHNSISSLSQEPSYPPSPCSSIPNNFKLDCDSDMFSTAPASEAGDDFLVSSQYPSCNLLGDSSMSGMSSGVSSPVSPLNALDSTPTTTLPGNSKAELPYAQLIYKAFMSTPNKAMTLQDIYQWFRENTEKGNSDTKGWQNSIRHNLSMNHAFTKRERKPEGSTTADEDNAASTDANNSDSKKTTEWYLEPWAIKGGVQSTTRYRKGNHASRRAAAASACNASRRHMKDGKYDLYSTGMSTRSSSSLANRNKISKSVGNRGTLRSNGTAPLQMHYYGHHMPQQHHYGVSMVTSAPEQHYNPYMSPVSARPTAVTHGLPDMMSATCTSALADYYESYTDPAILASSLEQQQQQQQQQQQAQAQREASEPMSIVGINEPITPEASFGSPPLTTSSSSASYYPSPEDHTMNFASAAAHHGHAGYHQPQVYQDDTSRYPHHHHNGWEHHAQSVAVPATGMMYGHYA</sequence>
<feature type="region of interest" description="Disordered" evidence="6">
    <location>
        <begin position="311"/>
        <end position="363"/>
    </location>
</feature>
<gene>
    <name evidence="8" type="ORF">SMACR_09090</name>
</gene>
<dbReference type="Gene3D" id="1.10.10.10">
    <property type="entry name" value="Winged helix-like DNA-binding domain superfamily/Winged helix DNA-binding domain"/>
    <property type="match status" value="1"/>
</dbReference>
<dbReference type="SMART" id="SM00339">
    <property type="entry name" value="FH"/>
    <property type="match status" value="1"/>
</dbReference>
<keyword evidence="4 5" id="KW-0539">Nucleus</keyword>
<feature type="compositionally biased region" description="Polar residues" evidence="6">
    <location>
        <begin position="19"/>
        <end position="33"/>
    </location>
</feature>
<feature type="region of interest" description="Disordered" evidence="6">
    <location>
        <begin position="1"/>
        <end position="56"/>
    </location>
</feature>
<evidence type="ECO:0000256" key="2">
    <source>
        <dbReference type="ARBA" id="ARBA00023125"/>
    </source>
</evidence>
<evidence type="ECO:0000256" key="6">
    <source>
        <dbReference type="SAM" id="MobiDB-lite"/>
    </source>
</evidence>